<evidence type="ECO:0000256" key="1">
    <source>
        <dbReference type="SAM" id="Phobius"/>
    </source>
</evidence>
<keyword evidence="1" id="KW-1133">Transmembrane helix</keyword>
<evidence type="ECO:0000256" key="2">
    <source>
        <dbReference type="SAM" id="SignalP"/>
    </source>
</evidence>
<name>A0A9N9TBZ4_PHYSR</name>
<gene>
    <name evidence="3" type="ORF">PHYEVI_LOCUS1606</name>
</gene>
<keyword evidence="1" id="KW-0812">Transmembrane</keyword>
<evidence type="ECO:0000313" key="3">
    <source>
        <dbReference type="EMBL" id="CAG9855146.1"/>
    </source>
</evidence>
<dbReference type="AlphaFoldDB" id="A0A9N9TBZ4"/>
<keyword evidence="2" id="KW-0732">Signal</keyword>
<proteinExistence type="predicted"/>
<dbReference type="EMBL" id="OU900103">
    <property type="protein sequence ID" value="CAG9855146.1"/>
    <property type="molecule type" value="Genomic_DNA"/>
</dbReference>
<feature type="chain" id="PRO_5040327590" evidence="2">
    <location>
        <begin position="22"/>
        <end position="192"/>
    </location>
</feature>
<protein>
    <submittedName>
        <fullName evidence="3">Uncharacterized protein</fullName>
    </submittedName>
</protein>
<dbReference type="OrthoDB" id="7614304at2759"/>
<evidence type="ECO:0000313" key="4">
    <source>
        <dbReference type="Proteomes" id="UP001153712"/>
    </source>
</evidence>
<feature type="transmembrane region" description="Helical" evidence="1">
    <location>
        <begin position="119"/>
        <end position="142"/>
    </location>
</feature>
<accession>A0A9N9TBZ4</accession>
<feature type="signal peptide" evidence="2">
    <location>
        <begin position="1"/>
        <end position="21"/>
    </location>
</feature>
<keyword evidence="4" id="KW-1185">Reference proteome</keyword>
<reference evidence="3" key="1">
    <citation type="submission" date="2022-01" db="EMBL/GenBank/DDBJ databases">
        <authorList>
            <person name="King R."/>
        </authorList>
    </citation>
    <scope>NUCLEOTIDE SEQUENCE</scope>
</reference>
<keyword evidence="1" id="KW-0472">Membrane</keyword>
<sequence length="192" mass="22202">MNNYFSSVLLVWGCLIACSFALNVGRSTSVNYPVATTTIRPTEVSTKSRYEKGLEDYDEALANSRQGRGMYDHDYDHDHDHDLIVDHPPEMKMKEHPKQAMDVWTSYYEFIINEWSFKFWSAFQLFTALLLIYSALAAAYYAKFNIITTDYDYYDDFFGRSNNDAPTSNLWSGLTSSTVQRIFDAISSKKYT</sequence>
<dbReference type="Proteomes" id="UP001153712">
    <property type="component" value="Chromosome 10"/>
</dbReference>
<organism evidence="3 4">
    <name type="scientific">Phyllotreta striolata</name>
    <name type="common">Striped flea beetle</name>
    <name type="synonym">Crioceris striolata</name>
    <dbReference type="NCBI Taxonomy" id="444603"/>
    <lineage>
        <taxon>Eukaryota</taxon>
        <taxon>Metazoa</taxon>
        <taxon>Ecdysozoa</taxon>
        <taxon>Arthropoda</taxon>
        <taxon>Hexapoda</taxon>
        <taxon>Insecta</taxon>
        <taxon>Pterygota</taxon>
        <taxon>Neoptera</taxon>
        <taxon>Endopterygota</taxon>
        <taxon>Coleoptera</taxon>
        <taxon>Polyphaga</taxon>
        <taxon>Cucujiformia</taxon>
        <taxon>Chrysomeloidea</taxon>
        <taxon>Chrysomelidae</taxon>
        <taxon>Galerucinae</taxon>
        <taxon>Alticini</taxon>
        <taxon>Phyllotreta</taxon>
    </lineage>
</organism>